<dbReference type="Proteomes" id="UP000218069">
    <property type="component" value="Unassembled WGS sequence"/>
</dbReference>
<gene>
    <name evidence="3" type="ORF">SAMN06295945_1944</name>
</gene>
<dbReference type="EMBL" id="OANS01000005">
    <property type="protein sequence ID" value="SNX29564.1"/>
    <property type="molecule type" value="Genomic_DNA"/>
</dbReference>
<evidence type="ECO:0000313" key="3">
    <source>
        <dbReference type="EMBL" id="SNX29564.1"/>
    </source>
</evidence>
<organism evidence="3 4">
    <name type="scientific">Polynucleobacter meluiroseus</name>
    <dbReference type="NCBI Taxonomy" id="1938814"/>
    <lineage>
        <taxon>Bacteria</taxon>
        <taxon>Pseudomonadati</taxon>
        <taxon>Pseudomonadota</taxon>
        <taxon>Betaproteobacteria</taxon>
        <taxon>Burkholderiales</taxon>
        <taxon>Burkholderiaceae</taxon>
        <taxon>Polynucleobacter</taxon>
    </lineage>
</organism>
<evidence type="ECO:0008006" key="5">
    <source>
        <dbReference type="Google" id="ProtNLM"/>
    </source>
</evidence>
<feature type="region of interest" description="Disordered" evidence="1">
    <location>
        <begin position="72"/>
        <end position="99"/>
    </location>
</feature>
<name>A0A240E3S5_9BURK</name>
<feature type="region of interest" description="Disordered" evidence="1">
    <location>
        <begin position="31"/>
        <end position="56"/>
    </location>
</feature>
<feature type="compositionally biased region" description="Polar residues" evidence="1">
    <location>
        <begin position="72"/>
        <end position="89"/>
    </location>
</feature>
<dbReference type="AlphaFoldDB" id="A0A240E3S5"/>
<keyword evidence="4" id="KW-1185">Reference proteome</keyword>
<evidence type="ECO:0000313" key="4">
    <source>
        <dbReference type="Proteomes" id="UP000218069"/>
    </source>
</evidence>
<evidence type="ECO:0000256" key="1">
    <source>
        <dbReference type="SAM" id="MobiDB-lite"/>
    </source>
</evidence>
<reference evidence="4" key="1">
    <citation type="submission" date="2017-08" db="EMBL/GenBank/DDBJ databases">
        <authorList>
            <person name="Varghese N."/>
            <person name="Submissions S."/>
        </authorList>
    </citation>
    <scope>NUCLEOTIDE SEQUENCE [LARGE SCALE GENOMIC DNA]</scope>
    <source>
        <strain evidence="4">AP-Melu-1000-B4</strain>
    </source>
</reference>
<accession>A0A240E3S5</accession>
<keyword evidence="2" id="KW-0732">Signal</keyword>
<sequence>MRYISILLFICTNVIAQAVYDSNGQYKGYSLTSPSGVTSTHNTQGQSTGSSQIDNGQTTYYSAGGVYQGTNTVLTSPPPVNTTINTPRQAPQAPTIKGW</sequence>
<evidence type="ECO:0000256" key="2">
    <source>
        <dbReference type="SAM" id="SignalP"/>
    </source>
</evidence>
<feature type="chain" id="PRO_5012489683" description="YD repeat-containing protein" evidence="2">
    <location>
        <begin position="19"/>
        <end position="99"/>
    </location>
</feature>
<feature type="signal peptide" evidence="2">
    <location>
        <begin position="1"/>
        <end position="18"/>
    </location>
</feature>
<protein>
    <recommendedName>
        <fullName evidence="5">YD repeat-containing protein</fullName>
    </recommendedName>
</protein>
<proteinExistence type="predicted"/>